<dbReference type="Gene3D" id="1.10.260.40">
    <property type="entry name" value="lambda repressor-like DNA-binding domains"/>
    <property type="match status" value="1"/>
</dbReference>
<dbReference type="PROSITE" id="PS50943">
    <property type="entry name" value="HTH_CROC1"/>
    <property type="match status" value="1"/>
</dbReference>
<protein>
    <recommendedName>
        <fullName evidence="2">HTH cro/C1-type domain-containing protein</fullName>
    </recommendedName>
</protein>
<dbReference type="GO" id="GO:0003700">
    <property type="term" value="F:DNA-binding transcription factor activity"/>
    <property type="evidence" value="ECO:0007669"/>
    <property type="project" value="TreeGrafter"/>
</dbReference>
<feature type="domain" description="HTH cro/C1-type" evidence="2">
    <location>
        <begin position="15"/>
        <end position="69"/>
    </location>
</feature>
<accession>A0A644URF8</accession>
<dbReference type="InterPro" id="IPR050807">
    <property type="entry name" value="TransReg_Diox_bact_type"/>
</dbReference>
<proteinExistence type="predicted"/>
<evidence type="ECO:0000256" key="1">
    <source>
        <dbReference type="ARBA" id="ARBA00023125"/>
    </source>
</evidence>
<dbReference type="Pfam" id="PF01381">
    <property type="entry name" value="HTH_3"/>
    <property type="match status" value="1"/>
</dbReference>
<comment type="caution">
    <text evidence="3">The sequence shown here is derived from an EMBL/GenBank/DDBJ whole genome shotgun (WGS) entry which is preliminary data.</text>
</comment>
<dbReference type="SMART" id="SM00530">
    <property type="entry name" value="HTH_XRE"/>
    <property type="match status" value="1"/>
</dbReference>
<gene>
    <name evidence="3" type="ORF">SDC9_27299</name>
</gene>
<dbReference type="CDD" id="cd00093">
    <property type="entry name" value="HTH_XRE"/>
    <property type="match status" value="1"/>
</dbReference>
<organism evidence="3">
    <name type="scientific">bioreactor metagenome</name>
    <dbReference type="NCBI Taxonomy" id="1076179"/>
    <lineage>
        <taxon>unclassified sequences</taxon>
        <taxon>metagenomes</taxon>
        <taxon>ecological metagenomes</taxon>
    </lineage>
</organism>
<dbReference type="PANTHER" id="PTHR46797:SF1">
    <property type="entry name" value="METHYLPHOSPHONATE SYNTHASE"/>
    <property type="match status" value="1"/>
</dbReference>
<dbReference type="InterPro" id="IPR010982">
    <property type="entry name" value="Lambda_DNA-bd_dom_sf"/>
</dbReference>
<dbReference type="PANTHER" id="PTHR46797">
    <property type="entry name" value="HTH-TYPE TRANSCRIPTIONAL REGULATOR"/>
    <property type="match status" value="1"/>
</dbReference>
<dbReference type="EMBL" id="VSSQ01000149">
    <property type="protein sequence ID" value="MPL81382.1"/>
    <property type="molecule type" value="Genomic_DNA"/>
</dbReference>
<sequence length="79" mass="9315">MRSEPEIYQEISEVLERRRVDLKMSKRQLAKLTDITPVYLREVLRGDRKPSVVILISLCSALNLKMSDLFLQLERQNKI</sequence>
<dbReference type="GO" id="GO:0003677">
    <property type="term" value="F:DNA binding"/>
    <property type="evidence" value="ECO:0007669"/>
    <property type="project" value="UniProtKB-KW"/>
</dbReference>
<keyword evidence="1" id="KW-0238">DNA-binding</keyword>
<reference evidence="3" key="1">
    <citation type="submission" date="2019-08" db="EMBL/GenBank/DDBJ databases">
        <authorList>
            <person name="Kucharzyk K."/>
            <person name="Murdoch R.W."/>
            <person name="Higgins S."/>
            <person name="Loffler F."/>
        </authorList>
    </citation>
    <scope>NUCLEOTIDE SEQUENCE</scope>
</reference>
<dbReference type="SUPFAM" id="SSF47413">
    <property type="entry name" value="lambda repressor-like DNA-binding domains"/>
    <property type="match status" value="1"/>
</dbReference>
<evidence type="ECO:0000259" key="2">
    <source>
        <dbReference type="PROSITE" id="PS50943"/>
    </source>
</evidence>
<dbReference type="InterPro" id="IPR001387">
    <property type="entry name" value="Cro/C1-type_HTH"/>
</dbReference>
<dbReference type="GO" id="GO:0005829">
    <property type="term" value="C:cytosol"/>
    <property type="evidence" value="ECO:0007669"/>
    <property type="project" value="TreeGrafter"/>
</dbReference>
<dbReference type="AlphaFoldDB" id="A0A644URF8"/>
<evidence type="ECO:0000313" key="3">
    <source>
        <dbReference type="EMBL" id="MPL81382.1"/>
    </source>
</evidence>
<name>A0A644URF8_9ZZZZ</name>